<comment type="function">
    <text evidence="5">May act as an adapter that regulates LRP2 function.</text>
</comment>
<evidence type="ECO:0000256" key="6">
    <source>
        <dbReference type="ARBA" id="ARBA00039954"/>
    </source>
</evidence>
<keyword evidence="2" id="KW-0963">Cytoplasm</keyword>
<evidence type="ECO:0000313" key="8">
    <source>
        <dbReference type="Proteomes" id="UP001497525"/>
    </source>
</evidence>
<evidence type="ECO:0000313" key="7">
    <source>
        <dbReference type="EMBL" id="CAL5132782.1"/>
    </source>
</evidence>
<dbReference type="Proteomes" id="UP001497525">
    <property type="component" value="Unassembled WGS sequence"/>
</dbReference>
<accession>A0AAV2T9A3</accession>
<dbReference type="InterPro" id="IPR011990">
    <property type="entry name" value="TPR-like_helical_dom_sf"/>
</dbReference>
<evidence type="ECO:0000256" key="5">
    <source>
        <dbReference type="ARBA" id="ARBA00037614"/>
    </source>
</evidence>
<protein>
    <recommendedName>
        <fullName evidence="6">LRP2-binding protein</fullName>
    </recommendedName>
</protein>
<dbReference type="GO" id="GO:0005737">
    <property type="term" value="C:cytoplasm"/>
    <property type="evidence" value="ECO:0007669"/>
    <property type="project" value="UniProtKB-SubCell"/>
</dbReference>
<name>A0AAV2T9A3_CALDB</name>
<dbReference type="Pfam" id="PF08238">
    <property type="entry name" value="Sel1"/>
    <property type="match status" value="4"/>
</dbReference>
<keyword evidence="3" id="KW-0677">Repeat</keyword>
<comment type="subcellular location">
    <subcellularLocation>
        <location evidence="1">Cytoplasm</location>
    </subcellularLocation>
</comment>
<dbReference type="SUPFAM" id="SSF81901">
    <property type="entry name" value="HCP-like"/>
    <property type="match status" value="3"/>
</dbReference>
<dbReference type="PANTHER" id="PTHR44554">
    <property type="entry name" value="LRP2-BINDING PROTEIN"/>
    <property type="match status" value="1"/>
</dbReference>
<sequence length="365" mass="40946">MQSAMDDLLMSVPAEIPAAAMPYSSFRLAKEMINLGKIADDKQVNSETVNAHLESLLRQRIKNNDDQAAFLLGQIHFEKEHYHDAWKYFSIAWDVYKDQRAKYQLAVMLYDNLVSPDVLASHPSPQEEACRMFEEILKLDIGSKAPDGQRDLVYCAAYNLGRACYQGYGFYPSPDKALEYFEFAAHDGDPKASVLAQTALGHIYSGPVFKDLKKAFYWHSEACGNGSVESQAALGIMYLYGIGVKQDWPSALLCLSEASSRGSLYAKASLAYFYYKRKMFTNAAFISSKIAVCDSMNKESKSPEVQKTFTERAKAMACFIYARCLHQGLGIEKDEKLAAEFYSKSIAYDSALASRYQCMVQHGEL</sequence>
<keyword evidence="4" id="KW-0802">TPR repeat</keyword>
<dbReference type="SMART" id="SM00671">
    <property type="entry name" value="SEL1"/>
    <property type="match status" value="4"/>
</dbReference>
<evidence type="ECO:0000256" key="2">
    <source>
        <dbReference type="ARBA" id="ARBA00022490"/>
    </source>
</evidence>
<reference evidence="7" key="1">
    <citation type="submission" date="2024-06" db="EMBL/GenBank/DDBJ databases">
        <authorList>
            <person name="Liu X."/>
            <person name="Lenzi L."/>
            <person name="Haldenby T S."/>
            <person name="Uol C."/>
        </authorList>
    </citation>
    <scope>NUCLEOTIDE SEQUENCE</scope>
</reference>
<dbReference type="Gene3D" id="1.25.40.10">
    <property type="entry name" value="Tetratricopeptide repeat domain"/>
    <property type="match status" value="1"/>
</dbReference>
<dbReference type="AlphaFoldDB" id="A0AAV2T9A3"/>
<evidence type="ECO:0000256" key="3">
    <source>
        <dbReference type="ARBA" id="ARBA00022737"/>
    </source>
</evidence>
<proteinExistence type="predicted"/>
<evidence type="ECO:0000256" key="4">
    <source>
        <dbReference type="ARBA" id="ARBA00022803"/>
    </source>
</evidence>
<dbReference type="PANTHER" id="PTHR44554:SF1">
    <property type="entry name" value="LRP2-BINDING PROTEIN"/>
    <property type="match status" value="1"/>
</dbReference>
<dbReference type="EMBL" id="CAXLJL010000134">
    <property type="protein sequence ID" value="CAL5132782.1"/>
    <property type="molecule type" value="Genomic_DNA"/>
</dbReference>
<comment type="caution">
    <text evidence="7">The sequence shown here is derived from an EMBL/GenBank/DDBJ whole genome shotgun (WGS) entry which is preliminary data.</text>
</comment>
<evidence type="ECO:0000256" key="1">
    <source>
        <dbReference type="ARBA" id="ARBA00004496"/>
    </source>
</evidence>
<dbReference type="InterPro" id="IPR006597">
    <property type="entry name" value="Sel1-like"/>
</dbReference>
<dbReference type="InterPro" id="IPR052323">
    <property type="entry name" value="LRP2-binding"/>
</dbReference>
<organism evidence="7 8">
    <name type="scientific">Calicophoron daubneyi</name>
    <name type="common">Rumen fluke</name>
    <name type="synonym">Paramphistomum daubneyi</name>
    <dbReference type="NCBI Taxonomy" id="300641"/>
    <lineage>
        <taxon>Eukaryota</taxon>
        <taxon>Metazoa</taxon>
        <taxon>Spiralia</taxon>
        <taxon>Lophotrochozoa</taxon>
        <taxon>Platyhelminthes</taxon>
        <taxon>Trematoda</taxon>
        <taxon>Digenea</taxon>
        <taxon>Plagiorchiida</taxon>
        <taxon>Pronocephalata</taxon>
        <taxon>Paramphistomoidea</taxon>
        <taxon>Paramphistomidae</taxon>
        <taxon>Calicophoron</taxon>
    </lineage>
</organism>
<gene>
    <name evidence="7" type="ORF">CDAUBV1_LOCUS5620</name>
</gene>